<dbReference type="PROSITE" id="PS00061">
    <property type="entry name" value="ADH_SHORT"/>
    <property type="match status" value="1"/>
</dbReference>
<evidence type="ECO:0000313" key="4">
    <source>
        <dbReference type="Proteomes" id="UP001596425"/>
    </source>
</evidence>
<dbReference type="Pfam" id="PF13561">
    <property type="entry name" value="adh_short_C2"/>
    <property type="match status" value="1"/>
</dbReference>
<keyword evidence="2 3" id="KW-0560">Oxidoreductase</keyword>
<accession>A0ABW1YNC2</accession>
<keyword evidence="4" id="KW-1185">Reference proteome</keyword>
<evidence type="ECO:0000256" key="2">
    <source>
        <dbReference type="ARBA" id="ARBA00023002"/>
    </source>
</evidence>
<dbReference type="InterPro" id="IPR036291">
    <property type="entry name" value="NAD(P)-bd_dom_sf"/>
</dbReference>
<dbReference type="Proteomes" id="UP001596425">
    <property type="component" value="Unassembled WGS sequence"/>
</dbReference>
<proteinExistence type="inferred from homology"/>
<name>A0ABW1YNC2_9GAMM</name>
<comment type="caution">
    <text evidence="3">The sequence shown here is derived from an EMBL/GenBank/DDBJ whole genome shotgun (WGS) entry which is preliminary data.</text>
</comment>
<evidence type="ECO:0000256" key="1">
    <source>
        <dbReference type="ARBA" id="ARBA00006484"/>
    </source>
</evidence>
<dbReference type="PRINTS" id="PR00080">
    <property type="entry name" value="SDRFAMILY"/>
</dbReference>
<dbReference type="EMBL" id="JBHSVR010000001">
    <property type="protein sequence ID" value="MFC6634176.1"/>
    <property type="molecule type" value="Genomic_DNA"/>
</dbReference>
<gene>
    <name evidence="3" type="ORF">ACFQBM_12830</name>
</gene>
<dbReference type="PRINTS" id="PR00081">
    <property type="entry name" value="GDHRDH"/>
</dbReference>
<dbReference type="EC" id="1.1.1.-" evidence="3"/>
<dbReference type="PANTHER" id="PTHR43639">
    <property type="entry name" value="OXIDOREDUCTASE, SHORT-CHAIN DEHYDROGENASE/REDUCTASE FAMILY (AFU_ORTHOLOGUE AFUA_5G02870)"/>
    <property type="match status" value="1"/>
</dbReference>
<dbReference type="Gene3D" id="3.40.50.720">
    <property type="entry name" value="NAD(P)-binding Rossmann-like Domain"/>
    <property type="match status" value="1"/>
</dbReference>
<reference evidence="4" key="1">
    <citation type="journal article" date="2019" name="Int. J. Syst. Evol. Microbiol.">
        <title>The Global Catalogue of Microorganisms (GCM) 10K type strain sequencing project: providing services to taxonomists for standard genome sequencing and annotation.</title>
        <authorList>
            <consortium name="The Broad Institute Genomics Platform"/>
            <consortium name="The Broad Institute Genome Sequencing Center for Infectious Disease"/>
            <person name="Wu L."/>
            <person name="Ma J."/>
        </authorList>
    </citation>
    <scope>NUCLEOTIDE SEQUENCE [LARGE SCALE GENOMIC DNA]</scope>
    <source>
        <strain evidence="4">CGMCC 1.13718</strain>
    </source>
</reference>
<sequence>MTPATYSDLENTSVFITGGGSGIGAAFVRSFASQGARVAFVSLDADKANRLCDDIESRSGSRPFFRHCDIADVEHLQQCMEEAAAETGPVDVLINNAARDTRHSLDSFSPVEWDLSLNTNLRPHFFTAQKVAPGMRARGRGSIINVGSNSSMLGLAGYPAYVAAKAAIVGLSKALARELGPAGIRVNSLIPGWVMTERQKALWVTEEALRECLDQQCLKRTISETDCANAALFLASQASAMITGQALVVDGGRA</sequence>
<comment type="similarity">
    <text evidence="1">Belongs to the short-chain dehydrogenases/reductases (SDR) family.</text>
</comment>
<dbReference type="InterPro" id="IPR020904">
    <property type="entry name" value="Sc_DH/Rdtase_CS"/>
</dbReference>
<dbReference type="CDD" id="cd05233">
    <property type="entry name" value="SDR_c"/>
    <property type="match status" value="1"/>
</dbReference>
<protein>
    <submittedName>
        <fullName evidence="3">SDR family NAD(P)-dependent oxidoreductase</fullName>
        <ecNumber evidence="3">1.1.1.-</ecNumber>
    </submittedName>
</protein>
<dbReference type="PANTHER" id="PTHR43639:SF1">
    <property type="entry name" value="SHORT-CHAIN DEHYDROGENASE_REDUCTASE FAMILY PROTEIN"/>
    <property type="match status" value="1"/>
</dbReference>
<organism evidence="3 4">
    <name type="scientific">Microbulbifer taiwanensis</name>
    <dbReference type="NCBI Taxonomy" id="986746"/>
    <lineage>
        <taxon>Bacteria</taxon>
        <taxon>Pseudomonadati</taxon>
        <taxon>Pseudomonadota</taxon>
        <taxon>Gammaproteobacteria</taxon>
        <taxon>Cellvibrionales</taxon>
        <taxon>Microbulbiferaceae</taxon>
        <taxon>Microbulbifer</taxon>
    </lineage>
</organism>
<dbReference type="InterPro" id="IPR002347">
    <property type="entry name" value="SDR_fam"/>
</dbReference>
<dbReference type="GO" id="GO:0016491">
    <property type="term" value="F:oxidoreductase activity"/>
    <property type="evidence" value="ECO:0007669"/>
    <property type="project" value="UniProtKB-KW"/>
</dbReference>
<evidence type="ECO:0000313" key="3">
    <source>
        <dbReference type="EMBL" id="MFC6634176.1"/>
    </source>
</evidence>
<dbReference type="RefSeq" id="WP_193189943.1">
    <property type="nucleotide sequence ID" value="NZ_JACZFR010000009.1"/>
</dbReference>
<dbReference type="SUPFAM" id="SSF51735">
    <property type="entry name" value="NAD(P)-binding Rossmann-fold domains"/>
    <property type="match status" value="1"/>
</dbReference>